<comment type="caution">
    <text evidence="8">The sequence shown here is derived from an EMBL/GenBank/DDBJ whole genome shotgun (WGS) entry which is preliminary data.</text>
</comment>
<keyword evidence="4" id="KW-1133">Transmembrane helix</keyword>
<feature type="chain" id="PRO_5034575980" evidence="7">
    <location>
        <begin position="19"/>
        <end position="276"/>
    </location>
</feature>
<evidence type="ECO:0000256" key="5">
    <source>
        <dbReference type="ARBA" id="ARBA00023136"/>
    </source>
</evidence>
<dbReference type="Proteomes" id="UP000544095">
    <property type="component" value="Unassembled WGS sequence"/>
</dbReference>
<dbReference type="PANTHER" id="PTHR43791">
    <property type="entry name" value="PERMEASE-RELATED"/>
    <property type="match status" value="1"/>
</dbReference>
<feature type="region of interest" description="Disordered" evidence="6">
    <location>
        <begin position="256"/>
        <end position="276"/>
    </location>
</feature>
<dbReference type="SUPFAM" id="SSF103473">
    <property type="entry name" value="MFS general substrate transporter"/>
    <property type="match status" value="1"/>
</dbReference>
<keyword evidence="5" id="KW-0472">Membrane</keyword>
<gene>
    <name evidence="8" type="ORF">FPANT_8465</name>
</gene>
<evidence type="ECO:0000256" key="4">
    <source>
        <dbReference type="ARBA" id="ARBA00022989"/>
    </source>
</evidence>
<keyword evidence="9" id="KW-1185">Reference proteome</keyword>
<comment type="subcellular location">
    <subcellularLocation>
        <location evidence="1">Membrane</location>
        <topology evidence="1">Multi-pass membrane protein</topology>
    </subcellularLocation>
</comment>
<evidence type="ECO:0000313" key="8">
    <source>
        <dbReference type="EMBL" id="KAF5582632.1"/>
    </source>
</evidence>
<reference evidence="8 9" key="1">
    <citation type="submission" date="2020-05" db="EMBL/GenBank/DDBJ databases">
        <title>Identification and distribution of gene clusters putatively required for synthesis of sphingolipid metabolism inhibitors in phylogenetically diverse species of the filamentous fungus Fusarium.</title>
        <authorList>
            <person name="Kim H.-S."/>
            <person name="Busman M."/>
            <person name="Brown D.W."/>
            <person name="Divon H."/>
            <person name="Uhlig S."/>
            <person name="Proctor R.H."/>
        </authorList>
    </citation>
    <scope>NUCLEOTIDE SEQUENCE [LARGE SCALE GENOMIC DNA]</scope>
    <source>
        <strain evidence="8 9">NRRL 25211</strain>
    </source>
</reference>
<proteinExistence type="predicted"/>
<evidence type="ECO:0000256" key="2">
    <source>
        <dbReference type="ARBA" id="ARBA00022448"/>
    </source>
</evidence>
<dbReference type="GO" id="GO:0022857">
    <property type="term" value="F:transmembrane transporter activity"/>
    <property type="evidence" value="ECO:0007669"/>
    <property type="project" value="TreeGrafter"/>
</dbReference>
<keyword evidence="7" id="KW-0732">Signal</keyword>
<sequence length="276" mass="30778">MKVTSFLTALAGVHSVAAYEYVYLVNSVKGNEVSSGMAYYGDKNPPGNMVRPSDYTDVTHGTFTYWEGKTVKAPYFFWLSELQYIPVLQRCIGYTKATVQRITVSIWMTGVVCQLALSWTSDKLQDRRWHSCGLYGITAVECLISASVHSAIAKYVTMCLVVGLRLPLMLNCASDSIPFPDQKRFIAFAFVNPLGHLAIIYGSYLWPSANAQHWVGFCYSDSYLRPRLRYCDSCAMVLRASTQRAYHQVRTRARGASTAGPAKTGVLSIRNGDNVR</sequence>
<dbReference type="GO" id="GO:0016020">
    <property type="term" value="C:membrane"/>
    <property type="evidence" value="ECO:0007669"/>
    <property type="project" value="UniProtKB-SubCell"/>
</dbReference>
<evidence type="ECO:0000256" key="3">
    <source>
        <dbReference type="ARBA" id="ARBA00022692"/>
    </source>
</evidence>
<evidence type="ECO:0000256" key="1">
    <source>
        <dbReference type="ARBA" id="ARBA00004141"/>
    </source>
</evidence>
<organism evidence="8 9">
    <name type="scientific">Fusarium pseudoanthophilum</name>
    <dbReference type="NCBI Taxonomy" id="48495"/>
    <lineage>
        <taxon>Eukaryota</taxon>
        <taxon>Fungi</taxon>
        <taxon>Dikarya</taxon>
        <taxon>Ascomycota</taxon>
        <taxon>Pezizomycotina</taxon>
        <taxon>Sordariomycetes</taxon>
        <taxon>Hypocreomycetidae</taxon>
        <taxon>Hypocreales</taxon>
        <taxon>Nectriaceae</taxon>
        <taxon>Fusarium</taxon>
        <taxon>Fusarium fujikuroi species complex</taxon>
    </lineage>
</organism>
<protein>
    <submittedName>
        <fullName evidence="8">Major facilitator superfamily transporter</fullName>
    </submittedName>
</protein>
<evidence type="ECO:0000256" key="7">
    <source>
        <dbReference type="SAM" id="SignalP"/>
    </source>
</evidence>
<feature type="signal peptide" evidence="7">
    <location>
        <begin position="1"/>
        <end position="18"/>
    </location>
</feature>
<dbReference type="PANTHER" id="PTHR43791:SF38">
    <property type="entry name" value="MAJOR FACILITATOR SUPERFAMILY (MFS) PROFILE DOMAIN-CONTAINING PROTEIN"/>
    <property type="match status" value="1"/>
</dbReference>
<dbReference type="AlphaFoldDB" id="A0A8H5L0K1"/>
<keyword evidence="2" id="KW-0813">Transport</keyword>
<evidence type="ECO:0000313" key="9">
    <source>
        <dbReference type="Proteomes" id="UP000544095"/>
    </source>
</evidence>
<keyword evidence="3" id="KW-0812">Transmembrane</keyword>
<dbReference type="InterPro" id="IPR036259">
    <property type="entry name" value="MFS_trans_sf"/>
</dbReference>
<accession>A0A8H5L0K1</accession>
<evidence type="ECO:0000256" key="6">
    <source>
        <dbReference type="SAM" id="MobiDB-lite"/>
    </source>
</evidence>
<name>A0A8H5L0K1_9HYPO</name>
<dbReference type="EMBL" id="JAAOAR010000429">
    <property type="protein sequence ID" value="KAF5582632.1"/>
    <property type="molecule type" value="Genomic_DNA"/>
</dbReference>